<feature type="transmembrane region" description="Helical" evidence="10">
    <location>
        <begin position="31"/>
        <end position="49"/>
    </location>
</feature>
<evidence type="ECO:0000256" key="1">
    <source>
        <dbReference type="ARBA" id="ARBA00004651"/>
    </source>
</evidence>
<keyword evidence="3" id="KW-0050">Antiport</keyword>
<reference evidence="13 14" key="2">
    <citation type="journal article" date="2013" name="PLoS ONE">
        <title>INDIGO - INtegrated Data Warehouse of MIcrobial GenOmes with Examples from the Red Sea Extremophiles.</title>
        <authorList>
            <person name="Alam I."/>
            <person name="Antunes A."/>
            <person name="Kamau A.A."/>
            <person name="Ba Alawi W."/>
            <person name="Kalkatawi M."/>
            <person name="Stingl U."/>
            <person name="Bajic V.B."/>
        </authorList>
    </citation>
    <scope>NUCLEOTIDE SEQUENCE [LARGE SCALE GENOMIC DNA]</scope>
    <source>
        <strain evidence="13 14">E1L3A</strain>
    </source>
</reference>
<reference evidence="13 14" key="1">
    <citation type="journal article" date="2011" name="J. Bacteriol.">
        <title>Genome sequence of Salinisphaera shabanensis, a gammaproteobacterium from the harsh, variable environment of the brine-seawater interface of the Shaban Deep in the Red Sea.</title>
        <authorList>
            <person name="Antunes A."/>
            <person name="Alam I."/>
            <person name="Bajic V.B."/>
            <person name="Stingl U."/>
        </authorList>
    </citation>
    <scope>NUCLEOTIDE SEQUENCE [LARGE SCALE GENOMIC DNA]</scope>
    <source>
        <strain evidence="13 14">E1L3A</strain>
    </source>
</reference>
<keyword evidence="5 10" id="KW-0812">Transmembrane</keyword>
<dbReference type="GO" id="GO:0005886">
    <property type="term" value="C:plasma membrane"/>
    <property type="evidence" value="ECO:0007669"/>
    <property type="project" value="UniProtKB-SubCell"/>
</dbReference>
<feature type="domain" description="RCK N-terminal" evidence="12">
    <location>
        <begin position="402"/>
        <end position="487"/>
    </location>
</feature>
<feature type="transmembrane region" description="Helical" evidence="10">
    <location>
        <begin position="6"/>
        <end position="24"/>
    </location>
</feature>
<protein>
    <submittedName>
        <fullName evidence="13">Sodium-hydrogen exchanger family protein</fullName>
    </submittedName>
</protein>
<dbReference type="InterPro" id="IPR006153">
    <property type="entry name" value="Cation/H_exchanger_TM"/>
</dbReference>
<accession>U2FQF9</accession>
<dbReference type="STRING" id="1033802.SSPSH_002819"/>
<dbReference type="Proteomes" id="UP000006242">
    <property type="component" value="Unassembled WGS sequence"/>
</dbReference>
<keyword evidence="7" id="KW-0406">Ion transport</keyword>
<evidence type="ECO:0000256" key="8">
    <source>
        <dbReference type="ARBA" id="ARBA00023136"/>
    </source>
</evidence>
<evidence type="ECO:0000313" key="14">
    <source>
        <dbReference type="Proteomes" id="UP000006242"/>
    </source>
</evidence>
<keyword evidence="6 10" id="KW-1133">Transmembrane helix</keyword>
<evidence type="ECO:0000259" key="11">
    <source>
        <dbReference type="Pfam" id="PF00999"/>
    </source>
</evidence>
<comment type="caution">
    <text evidence="13">The sequence shown here is derived from an EMBL/GenBank/DDBJ whole genome shotgun (WGS) entry which is preliminary data.</text>
</comment>
<evidence type="ECO:0000259" key="12">
    <source>
        <dbReference type="Pfam" id="PF02254"/>
    </source>
</evidence>
<feature type="region of interest" description="Disordered" evidence="9">
    <location>
        <begin position="599"/>
        <end position="655"/>
    </location>
</feature>
<evidence type="ECO:0000256" key="3">
    <source>
        <dbReference type="ARBA" id="ARBA00022449"/>
    </source>
</evidence>
<evidence type="ECO:0000256" key="5">
    <source>
        <dbReference type="ARBA" id="ARBA00022692"/>
    </source>
</evidence>
<dbReference type="GO" id="GO:1902600">
    <property type="term" value="P:proton transmembrane transport"/>
    <property type="evidence" value="ECO:0007669"/>
    <property type="project" value="InterPro"/>
</dbReference>
<feature type="transmembrane region" description="Helical" evidence="10">
    <location>
        <begin position="220"/>
        <end position="238"/>
    </location>
</feature>
<dbReference type="GO" id="GO:0015297">
    <property type="term" value="F:antiporter activity"/>
    <property type="evidence" value="ECO:0007669"/>
    <property type="project" value="UniProtKB-KW"/>
</dbReference>
<feature type="transmembrane region" description="Helical" evidence="10">
    <location>
        <begin position="117"/>
        <end position="138"/>
    </location>
</feature>
<dbReference type="InterPro" id="IPR003148">
    <property type="entry name" value="RCK_N"/>
</dbReference>
<dbReference type="eggNOG" id="COG0025">
    <property type="taxonomic scope" value="Bacteria"/>
</dbReference>
<feature type="transmembrane region" description="Helical" evidence="10">
    <location>
        <begin position="334"/>
        <end position="354"/>
    </location>
</feature>
<evidence type="ECO:0000313" key="13">
    <source>
        <dbReference type="EMBL" id="ERJ18359.1"/>
    </source>
</evidence>
<feature type="transmembrane region" description="Helical" evidence="10">
    <location>
        <begin position="159"/>
        <end position="178"/>
    </location>
</feature>
<keyword evidence="14" id="KW-1185">Reference proteome</keyword>
<keyword evidence="2" id="KW-0813">Transport</keyword>
<feature type="compositionally biased region" description="Basic and acidic residues" evidence="9">
    <location>
        <begin position="599"/>
        <end position="615"/>
    </location>
</feature>
<keyword evidence="8 10" id="KW-0472">Membrane</keyword>
<dbReference type="PANTHER" id="PTHR32507">
    <property type="entry name" value="NA(+)/H(+) ANTIPORTER 1"/>
    <property type="match status" value="1"/>
</dbReference>
<feature type="transmembrane region" description="Helical" evidence="10">
    <location>
        <begin position="273"/>
        <end position="290"/>
    </location>
</feature>
<evidence type="ECO:0000256" key="4">
    <source>
        <dbReference type="ARBA" id="ARBA00022475"/>
    </source>
</evidence>
<comment type="subcellular location">
    <subcellularLocation>
        <location evidence="1">Cell membrane</location>
        <topology evidence="1">Multi-pass membrane protein</topology>
    </subcellularLocation>
</comment>
<feature type="transmembrane region" description="Helical" evidence="10">
    <location>
        <begin position="302"/>
        <end position="322"/>
    </location>
</feature>
<dbReference type="GO" id="GO:0006813">
    <property type="term" value="P:potassium ion transport"/>
    <property type="evidence" value="ECO:0007669"/>
    <property type="project" value="InterPro"/>
</dbReference>
<dbReference type="Pfam" id="PF00999">
    <property type="entry name" value="Na_H_Exchanger"/>
    <property type="match status" value="1"/>
</dbReference>
<dbReference type="Gene3D" id="3.40.50.720">
    <property type="entry name" value="NAD(P)-binding Rossmann-like Domain"/>
    <property type="match status" value="1"/>
</dbReference>
<feature type="transmembrane region" description="Helical" evidence="10">
    <location>
        <begin position="366"/>
        <end position="386"/>
    </location>
</feature>
<feature type="transmembrane region" description="Helical" evidence="10">
    <location>
        <begin position="190"/>
        <end position="213"/>
    </location>
</feature>
<evidence type="ECO:0000256" key="2">
    <source>
        <dbReference type="ARBA" id="ARBA00022448"/>
    </source>
</evidence>
<proteinExistence type="predicted"/>
<evidence type="ECO:0000256" key="9">
    <source>
        <dbReference type="SAM" id="MobiDB-lite"/>
    </source>
</evidence>
<dbReference type="SUPFAM" id="SSF51735">
    <property type="entry name" value="NAD(P)-binding Rossmann-fold domains"/>
    <property type="match status" value="1"/>
</dbReference>
<keyword evidence="4" id="KW-1003">Cell membrane</keyword>
<feature type="transmembrane region" description="Helical" evidence="10">
    <location>
        <begin position="92"/>
        <end position="111"/>
    </location>
</feature>
<dbReference type="OrthoDB" id="570124at2"/>
<feature type="compositionally biased region" description="Basic and acidic residues" evidence="9">
    <location>
        <begin position="624"/>
        <end position="647"/>
    </location>
</feature>
<dbReference type="InterPro" id="IPR036291">
    <property type="entry name" value="NAD(P)-bd_dom_sf"/>
</dbReference>
<evidence type="ECO:0000256" key="6">
    <source>
        <dbReference type="ARBA" id="ARBA00022989"/>
    </source>
</evidence>
<evidence type="ECO:0000256" key="7">
    <source>
        <dbReference type="ARBA" id="ARBA00023065"/>
    </source>
</evidence>
<dbReference type="EMBL" id="AFNV02000020">
    <property type="protein sequence ID" value="ERJ18359.1"/>
    <property type="molecule type" value="Genomic_DNA"/>
</dbReference>
<dbReference type="Gene3D" id="1.20.1530.20">
    <property type="match status" value="1"/>
</dbReference>
<gene>
    <name evidence="13" type="ORF">SSPSH_002819</name>
</gene>
<organism evidence="13 14">
    <name type="scientific">Salinisphaera shabanensis E1L3A</name>
    <dbReference type="NCBI Taxonomy" id="1033802"/>
    <lineage>
        <taxon>Bacteria</taxon>
        <taxon>Pseudomonadati</taxon>
        <taxon>Pseudomonadota</taxon>
        <taxon>Gammaproteobacteria</taxon>
        <taxon>Salinisphaerales</taxon>
        <taxon>Salinisphaeraceae</taxon>
        <taxon>Salinisphaera</taxon>
    </lineage>
</organism>
<evidence type="ECO:0000256" key="10">
    <source>
        <dbReference type="SAM" id="Phobius"/>
    </source>
</evidence>
<dbReference type="AlphaFoldDB" id="U2FQF9"/>
<feature type="transmembrane region" description="Helical" evidence="10">
    <location>
        <begin position="61"/>
        <end position="80"/>
    </location>
</feature>
<feature type="domain" description="Cation/H+ exchanger transmembrane" evidence="11">
    <location>
        <begin position="21"/>
        <end position="391"/>
    </location>
</feature>
<sequence length="655" mass="71534">MEHHLSLILISIVALGVFSQWIAWWLRMPAIVLFLVSGVLAGPVFGVVHPTEDIGEVLSPMVGLAVAVILFEGGLSLRLHEFKEAASGVKRLVSVGAVLSWALYTLAAFYIGQLSMAVSLLFGAILIVTGPTVIIPMLRQAGLNRRTASYLKWEGIINDPIGALLAVLVFQYFVLAGADAADGAQVFVDLGWAILISFVLGGGVALALGWAFNHTWVPEYLKAPLTFAFVLVIYGVASEFFAEAGLLAVTVMGMVMGNLSIAGMAELRRFKEYITILLVSTVFIVLTADLDPNVLLHLDWHAAALVFAVLFVVRPAAIFLATAFTDMNWRDRTLVAWIAPRGIVAAAVAGVFGPRMVEAGYGGAEQLLPLIFAIVFSTVILHGFSIGRVSRWLRLSAEPNGVLIVGASPWSTELARALTNELNIQVLLVDSSWHRLRTARLAGVRVLYGEVLSDQIQQSLELNEISCLLAATSNDAYNALVCSHFVTSLEHDRVFQLPMYAADEDNESKVVARPLRGRPAFHENAQYEELWRKHFQSWQFYKTRLTEGYTREDFRRDCPADAVIIATLYADNTVLFNAAGASPRPEEGDTVIYYAPKKSATERRRARAERAEAVSERAAAAQNAEREAPTPDGPRTTDSDAQADHTANRNSPNSD</sequence>
<name>U2FQF9_9GAMM</name>
<dbReference type="PANTHER" id="PTHR32507:SF0">
    <property type="entry name" value="NA(+)_H(+) ANTIPORTER 2-RELATED"/>
    <property type="match status" value="1"/>
</dbReference>
<dbReference type="RefSeq" id="WP_021031779.1">
    <property type="nucleotide sequence ID" value="NZ_AFNV02000020.1"/>
</dbReference>
<dbReference type="InterPro" id="IPR038770">
    <property type="entry name" value="Na+/solute_symporter_sf"/>
</dbReference>
<dbReference type="Pfam" id="PF02254">
    <property type="entry name" value="TrkA_N"/>
    <property type="match status" value="1"/>
</dbReference>